<sequence>MKRDEERERRRIRDRQRRQSMTLEQRERHLARRRKNYQLRRLRAETRTVLDDKTTIATMSLQESTTMINSTPEKDFQDDDVDDQEKENLNSECLDSISGLEILAQKSDNVIKKIRLSHVRSLARSLNRLGGGVGGDTKLQLGVGDNDSGRLTAGLRLNRIKRLARELNVSNTDTDGESHQGPDKSFHYDKEVNFHCQIKIRSEFLLAGLNGFRQKKRKKELSVPDNRWLVSQNIRSGRLKLSSSPDLRANAALTFLGCLRS</sequence>
<keyword evidence="2" id="KW-1185">Reference proteome</keyword>
<evidence type="ECO:0000313" key="1">
    <source>
        <dbReference type="EMBL" id="KAF4379193.1"/>
    </source>
</evidence>
<proteinExistence type="predicted"/>
<comment type="caution">
    <text evidence="1">The sequence shown here is derived from an EMBL/GenBank/DDBJ whole genome shotgun (WGS) entry which is preliminary data.</text>
</comment>
<name>A0A7J6G8A0_CANSA</name>
<reference evidence="1 2" key="1">
    <citation type="journal article" date="2020" name="bioRxiv">
        <title>Sequence and annotation of 42 cannabis genomes reveals extensive copy number variation in cannabinoid synthesis and pathogen resistance genes.</title>
        <authorList>
            <person name="Mckernan K.J."/>
            <person name="Helbert Y."/>
            <person name="Kane L.T."/>
            <person name="Ebling H."/>
            <person name="Zhang L."/>
            <person name="Liu B."/>
            <person name="Eaton Z."/>
            <person name="Mclaughlin S."/>
            <person name="Kingan S."/>
            <person name="Baybayan P."/>
            <person name="Concepcion G."/>
            <person name="Jordan M."/>
            <person name="Riva A."/>
            <person name="Barbazuk W."/>
            <person name="Harkins T."/>
        </authorList>
    </citation>
    <scope>NUCLEOTIDE SEQUENCE [LARGE SCALE GENOMIC DNA]</scope>
    <source>
        <strain evidence="2">cv. Jamaican Lion 4</strain>
        <tissue evidence="1">Leaf</tissue>
    </source>
</reference>
<gene>
    <name evidence="1" type="ORF">G4B88_010587</name>
</gene>
<evidence type="ECO:0000313" key="2">
    <source>
        <dbReference type="Proteomes" id="UP000583929"/>
    </source>
</evidence>
<dbReference type="AlphaFoldDB" id="A0A7J6G8A0"/>
<protein>
    <submittedName>
        <fullName evidence="1">Uncharacterized protein</fullName>
    </submittedName>
</protein>
<accession>A0A7J6G8A0</accession>
<dbReference type="EMBL" id="JAATIQ010000130">
    <property type="protein sequence ID" value="KAF4379193.1"/>
    <property type="molecule type" value="Genomic_DNA"/>
</dbReference>
<organism evidence="1 2">
    <name type="scientific">Cannabis sativa</name>
    <name type="common">Hemp</name>
    <name type="synonym">Marijuana</name>
    <dbReference type="NCBI Taxonomy" id="3483"/>
    <lineage>
        <taxon>Eukaryota</taxon>
        <taxon>Viridiplantae</taxon>
        <taxon>Streptophyta</taxon>
        <taxon>Embryophyta</taxon>
        <taxon>Tracheophyta</taxon>
        <taxon>Spermatophyta</taxon>
        <taxon>Magnoliopsida</taxon>
        <taxon>eudicotyledons</taxon>
        <taxon>Gunneridae</taxon>
        <taxon>Pentapetalae</taxon>
        <taxon>rosids</taxon>
        <taxon>fabids</taxon>
        <taxon>Rosales</taxon>
        <taxon>Cannabaceae</taxon>
        <taxon>Cannabis</taxon>
    </lineage>
</organism>
<dbReference type="Proteomes" id="UP000583929">
    <property type="component" value="Unassembled WGS sequence"/>
</dbReference>